<feature type="region of interest" description="Disordered" evidence="1">
    <location>
        <begin position="519"/>
        <end position="546"/>
    </location>
</feature>
<gene>
    <name evidence="3" type="ORF">E1163_20650</name>
</gene>
<feature type="transmembrane region" description="Helical" evidence="2">
    <location>
        <begin position="354"/>
        <end position="375"/>
    </location>
</feature>
<evidence type="ECO:0000313" key="3">
    <source>
        <dbReference type="EMBL" id="MTI27378.1"/>
    </source>
</evidence>
<organism evidence="3 4">
    <name type="scientific">Fulvivirga kasyanovii</name>
    <dbReference type="NCBI Taxonomy" id="396812"/>
    <lineage>
        <taxon>Bacteria</taxon>
        <taxon>Pseudomonadati</taxon>
        <taxon>Bacteroidota</taxon>
        <taxon>Cytophagia</taxon>
        <taxon>Cytophagales</taxon>
        <taxon>Fulvivirgaceae</taxon>
        <taxon>Fulvivirga</taxon>
    </lineage>
</organism>
<feature type="transmembrane region" description="Helical" evidence="2">
    <location>
        <begin position="205"/>
        <end position="230"/>
    </location>
</feature>
<keyword evidence="2" id="KW-0812">Transmembrane</keyword>
<name>A0ABW9RVW4_9BACT</name>
<keyword evidence="4" id="KW-1185">Reference proteome</keyword>
<feature type="transmembrane region" description="Helical" evidence="2">
    <location>
        <begin position="12"/>
        <end position="36"/>
    </location>
</feature>
<evidence type="ECO:0000313" key="4">
    <source>
        <dbReference type="Proteomes" id="UP000798808"/>
    </source>
</evidence>
<dbReference type="EMBL" id="SMLW01000625">
    <property type="protein sequence ID" value="MTI27378.1"/>
    <property type="molecule type" value="Genomic_DNA"/>
</dbReference>
<feature type="transmembrane region" description="Helical" evidence="2">
    <location>
        <begin position="428"/>
        <end position="446"/>
    </location>
</feature>
<dbReference type="PANTHER" id="PTHR34219:SF3">
    <property type="entry name" value="BLL7967 PROTEIN"/>
    <property type="match status" value="1"/>
</dbReference>
<keyword evidence="2" id="KW-0472">Membrane</keyword>
<feature type="transmembrane region" description="Helical" evidence="2">
    <location>
        <begin position="458"/>
        <end position="481"/>
    </location>
</feature>
<dbReference type="RefSeq" id="WP_155174379.1">
    <property type="nucleotide sequence ID" value="NZ_BAAAFL010000068.1"/>
</dbReference>
<accession>A0ABW9RVW4</accession>
<dbReference type="PANTHER" id="PTHR34219">
    <property type="entry name" value="IRON-REGULATED INNER MEMBRANE PROTEIN-RELATED"/>
    <property type="match status" value="1"/>
</dbReference>
<proteinExistence type="predicted"/>
<feature type="compositionally biased region" description="Basic residues" evidence="1">
    <location>
        <begin position="536"/>
        <end position="546"/>
    </location>
</feature>
<feature type="transmembrane region" description="Helical" evidence="2">
    <location>
        <begin position="145"/>
        <end position="169"/>
    </location>
</feature>
<comment type="caution">
    <text evidence="3">The sequence shown here is derived from an EMBL/GenBank/DDBJ whole genome shotgun (WGS) entry which is preliminary data.</text>
</comment>
<evidence type="ECO:0000256" key="2">
    <source>
        <dbReference type="SAM" id="Phobius"/>
    </source>
</evidence>
<reference evidence="3 4" key="1">
    <citation type="submission" date="2019-02" db="EMBL/GenBank/DDBJ databases">
        <authorList>
            <person name="Goldberg S.R."/>
            <person name="Haltli B.A."/>
            <person name="Correa H."/>
            <person name="Russell K.G."/>
        </authorList>
    </citation>
    <scope>NUCLEOTIDE SEQUENCE [LARGE SCALE GENOMIC DNA]</scope>
    <source>
        <strain evidence="3 4">JCM 16186</strain>
    </source>
</reference>
<dbReference type="Proteomes" id="UP000798808">
    <property type="component" value="Unassembled WGS sequence"/>
</dbReference>
<sequence length="546" mass="62234">MSNRIYNVLFHTHTVSGLVISVALFVIFFAGSISFFRDDIINWERQQPIVEDSQMDIDFDTVVDTLAARHALYGRNITFRQIHQERRVMVSATPTQDTTAADEAKRRLFLYQDPVSQQSYSYFEDFTLGEFIYRLHFFAQIPYPYGYLLSGFVAFFFLFAIVTGIIVHWKKMVSNFYMFRPWAKLKTVWTDAHTALGVIGLPFQFMYAVTGAVLIIGTTVMMAASTSFFYDGDTEKLYKEIFPEAETQAFANDPQNYDLSINELVTKTEQKWQDVSVSKVVLQNYGDASMRVVVEVKPHDESRFTGLGQAVYQASTGEVVREKDPYESTSYASAVQDVMIKLHYGSYGGYGLRIIYFVFGIISCFVILSGVLLWAEAREKRSTAPWKRKSNQWVASIFLAISLSMYPVTALSFTVVKLFKDVNDPTPHLLIFKTFFISWLVLSVLFSIKKDNYFTNKYCLLSGSVLGFLIPIANGVVSGTWLWKTFNEEQLQIFVVDAFWLTTSIISFLVFLKLKPKAKEEPVVSSAPKSESATKKVVKPRKLQPA</sequence>
<dbReference type="InterPro" id="IPR005625">
    <property type="entry name" value="PepSY-ass_TM"/>
</dbReference>
<protein>
    <submittedName>
        <fullName evidence="3">PepSY domain-containing protein</fullName>
    </submittedName>
</protein>
<dbReference type="Pfam" id="PF03929">
    <property type="entry name" value="PepSY_TM"/>
    <property type="match status" value="1"/>
</dbReference>
<feature type="transmembrane region" description="Helical" evidence="2">
    <location>
        <begin position="396"/>
        <end position="416"/>
    </location>
</feature>
<feature type="transmembrane region" description="Helical" evidence="2">
    <location>
        <begin position="493"/>
        <end position="512"/>
    </location>
</feature>
<keyword evidence="2" id="KW-1133">Transmembrane helix</keyword>
<evidence type="ECO:0000256" key="1">
    <source>
        <dbReference type="SAM" id="MobiDB-lite"/>
    </source>
</evidence>